<protein>
    <submittedName>
        <fullName evidence="7">Low-specificity L-threonine aldolase</fullName>
    </submittedName>
</protein>
<proteinExistence type="inferred from homology"/>
<dbReference type="PANTHER" id="PTHR48097">
    <property type="entry name" value="L-THREONINE ALDOLASE-RELATED"/>
    <property type="match status" value="1"/>
</dbReference>
<dbReference type="InterPro" id="IPR023603">
    <property type="entry name" value="Low_specificity_L-TA-like"/>
</dbReference>
<dbReference type="InterPro" id="IPR015424">
    <property type="entry name" value="PyrdxlP-dep_Trfase"/>
</dbReference>
<comment type="similarity">
    <text evidence="2">Belongs to the threonine aldolase family.</text>
</comment>
<dbReference type="Proteomes" id="UP000249248">
    <property type="component" value="Unassembled WGS sequence"/>
</dbReference>
<keyword evidence="4" id="KW-0456">Lyase</keyword>
<dbReference type="NCBIfam" id="NF041359">
    <property type="entry name" value="GntG_guanitoxin"/>
    <property type="match status" value="1"/>
</dbReference>
<dbReference type="InterPro" id="IPR015422">
    <property type="entry name" value="PyrdxlP-dep_Trfase_small"/>
</dbReference>
<evidence type="ECO:0000313" key="7">
    <source>
        <dbReference type="EMBL" id="PZE16034.1"/>
    </source>
</evidence>
<feature type="domain" description="Aromatic amino acid beta-eliminating lyase/threonine aldolase" evidence="6">
    <location>
        <begin position="4"/>
        <end position="288"/>
    </location>
</feature>
<comment type="cofactor">
    <cofactor evidence="1">
        <name>pyridoxal 5'-phosphate</name>
        <dbReference type="ChEBI" id="CHEBI:597326"/>
    </cofactor>
</comment>
<keyword evidence="3" id="KW-0663">Pyridoxal phosphate</keyword>
<dbReference type="InterPro" id="IPR015421">
    <property type="entry name" value="PyrdxlP-dep_Trfase_major"/>
</dbReference>
<dbReference type="InterPro" id="IPR001597">
    <property type="entry name" value="ArAA_b-elim_lyase/Thr_aldolase"/>
</dbReference>
<dbReference type="Gene3D" id="3.90.1150.10">
    <property type="entry name" value="Aspartate Aminotransferase, domain 1"/>
    <property type="match status" value="1"/>
</dbReference>
<dbReference type="OrthoDB" id="9774495at2"/>
<reference evidence="7 8" key="1">
    <citation type="submission" date="2018-06" db="EMBL/GenBank/DDBJ databases">
        <title>The draft genome sequence of Crocinitomix sp. SM1701.</title>
        <authorList>
            <person name="Zhang X."/>
        </authorList>
    </citation>
    <scope>NUCLEOTIDE SEQUENCE [LARGE SCALE GENOMIC DNA]</scope>
    <source>
        <strain evidence="7 8">SM1701</strain>
    </source>
</reference>
<dbReference type="GO" id="GO:0006545">
    <property type="term" value="P:glycine biosynthetic process"/>
    <property type="evidence" value="ECO:0007669"/>
    <property type="project" value="TreeGrafter"/>
</dbReference>
<dbReference type="RefSeq" id="WP_111064243.1">
    <property type="nucleotide sequence ID" value="NZ_JBHUCU010000001.1"/>
</dbReference>
<evidence type="ECO:0000313" key="8">
    <source>
        <dbReference type="Proteomes" id="UP000249248"/>
    </source>
</evidence>
<gene>
    <name evidence="7" type="ORF">DNU06_14625</name>
</gene>
<evidence type="ECO:0000256" key="5">
    <source>
        <dbReference type="PIRSR" id="PIRSR017617-1"/>
    </source>
</evidence>
<keyword evidence="8" id="KW-1185">Reference proteome</keyword>
<dbReference type="CDD" id="cd06502">
    <property type="entry name" value="TA_like"/>
    <property type="match status" value="1"/>
</dbReference>
<dbReference type="FunFam" id="3.40.640.10:FF:000030">
    <property type="entry name" value="Low-specificity L-threonine aldolase"/>
    <property type="match status" value="1"/>
</dbReference>
<dbReference type="AlphaFoldDB" id="A0A2W1MXD9"/>
<dbReference type="Pfam" id="PF01212">
    <property type="entry name" value="Beta_elim_lyase"/>
    <property type="match status" value="1"/>
</dbReference>
<organism evidence="7 8">
    <name type="scientific">Putridiphycobacter roseus</name>
    <dbReference type="NCBI Taxonomy" id="2219161"/>
    <lineage>
        <taxon>Bacteria</taxon>
        <taxon>Pseudomonadati</taxon>
        <taxon>Bacteroidota</taxon>
        <taxon>Flavobacteriia</taxon>
        <taxon>Flavobacteriales</taxon>
        <taxon>Crocinitomicaceae</taxon>
        <taxon>Putridiphycobacter</taxon>
    </lineage>
</organism>
<dbReference type="GO" id="GO:0006567">
    <property type="term" value="P:L-threonine catabolic process"/>
    <property type="evidence" value="ECO:0007669"/>
    <property type="project" value="TreeGrafter"/>
</dbReference>
<accession>A0A2W1MXD9</accession>
<dbReference type="GO" id="GO:0008732">
    <property type="term" value="F:L-allo-threonine aldolase activity"/>
    <property type="evidence" value="ECO:0007669"/>
    <property type="project" value="TreeGrafter"/>
</dbReference>
<evidence type="ECO:0000256" key="2">
    <source>
        <dbReference type="ARBA" id="ARBA00006966"/>
    </source>
</evidence>
<evidence type="ECO:0000259" key="6">
    <source>
        <dbReference type="Pfam" id="PF01212"/>
    </source>
</evidence>
<dbReference type="PANTHER" id="PTHR48097:SF9">
    <property type="entry name" value="L-THREONINE ALDOLASE"/>
    <property type="match status" value="1"/>
</dbReference>
<name>A0A2W1MXD9_9FLAO</name>
<evidence type="ECO:0000256" key="3">
    <source>
        <dbReference type="ARBA" id="ARBA00022898"/>
    </source>
</evidence>
<dbReference type="EMBL" id="QKSB01000012">
    <property type="protein sequence ID" value="PZE16034.1"/>
    <property type="molecule type" value="Genomic_DNA"/>
</dbReference>
<dbReference type="PIRSF" id="PIRSF017617">
    <property type="entry name" value="Thr_aldolase"/>
    <property type="match status" value="1"/>
</dbReference>
<comment type="caution">
    <text evidence="7">The sequence shown here is derived from an EMBL/GenBank/DDBJ whole genome shotgun (WGS) entry which is preliminary data.</text>
</comment>
<dbReference type="Gene3D" id="3.40.640.10">
    <property type="entry name" value="Type I PLP-dependent aspartate aminotransferase-like (Major domain)"/>
    <property type="match status" value="1"/>
</dbReference>
<dbReference type="GO" id="GO:0005829">
    <property type="term" value="C:cytosol"/>
    <property type="evidence" value="ECO:0007669"/>
    <property type="project" value="TreeGrafter"/>
</dbReference>
<dbReference type="SUPFAM" id="SSF53383">
    <property type="entry name" value="PLP-dependent transferases"/>
    <property type="match status" value="1"/>
</dbReference>
<evidence type="ECO:0000256" key="1">
    <source>
        <dbReference type="ARBA" id="ARBA00001933"/>
    </source>
</evidence>
<sequence length="338" mass="37404">MAIDFRSDTVTRPSKAMLDFMIQAPVGDDVYEEDPTVNELEKYTAEHFGFEAGLYCSSGTQTNQIALKVHTQPGDEIICHEESHIYRYEGGGMMINSQASPRFIRGNNGRIIPELLQDQINPDDIHYPVTKLVSLEDTANRGGGAVYDFNDILKIKDFCTQNNLKLHLDGARVFNALAVNQCDPKVYGKPFDSISICLSKGLGAPVGSVLLGSKDFIHKARRVRKYLGGGMRQAGIIAAGGLYALKNNVHRLIEDHQHASLLEKHFKTVTWVAEVLPVTTNIVVLVLKDATKQNHYIAALKAEGILVTAFGKGRIRFVTHLNISSDDIQKVCQLKLEV</sequence>
<dbReference type="NCBIfam" id="NF007825">
    <property type="entry name" value="PRK10534.1"/>
    <property type="match status" value="1"/>
</dbReference>
<feature type="modified residue" description="N6-(pyridoxal phosphate)lysine" evidence="5">
    <location>
        <position position="200"/>
    </location>
</feature>
<evidence type="ECO:0000256" key="4">
    <source>
        <dbReference type="ARBA" id="ARBA00023239"/>
    </source>
</evidence>